<protein>
    <submittedName>
        <fullName evidence="9">Sodium:dicarboxylate symporter</fullName>
    </submittedName>
</protein>
<dbReference type="InterPro" id="IPR050746">
    <property type="entry name" value="DAACS"/>
</dbReference>
<comment type="subcellular location">
    <subcellularLocation>
        <location evidence="1">Membrane</location>
        <topology evidence="1">Multi-pass membrane protein</topology>
    </subcellularLocation>
</comment>
<dbReference type="PROSITE" id="PS00714">
    <property type="entry name" value="NA_DICARBOXYL_SYMP_2"/>
    <property type="match status" value="1"/>
</dbReference>
<keyword evidence="10" id="KW-1185">Reference proteome</keyword>
<dbReference type="PRINTS" id="PR00173">
    <property type="entry name" value="EDTRNSPORT"/>
</dbReference>
<evidence type="ECO:0000313" key="9">
    <source>
        <dbReference type="EMBL" id="EAY28140.1"/>
    </source>
</evidence>
<dbReference type="RefSeq" id="WP_002698255.1">
    <property type="nucleotide sequence ID" value="NZ_AAWS01000017.1"/>
</dbReference>
<feature type="transmembrane region" description="Helical" evidence="8">
    <location>
        <begin position="152"/>
        <end position="173"/>
    </location>
</feature>
<evidence type="ECO:0000256" key="3">
    <source>
        <dbReference type="ARBA" id="ARBA00022692"/>
    </source>
</evidence>
<proteinExistence type="predicted"/>
<feature type="transmembrane region" description="Helical" evidence="8">
    <location>
        <begin position="294"/>
        <end position="317"/>
    </location>
</feature>
<dbReference type="Proteomes" id="UP000004095">
    <property type="component" value="Unassembled WGS sequence"/>
</dbReference>
<organism evidence="9 10">
    <name type="scientific">Microscilla marina ATCC 23134</name>
    <dbReference type="NCBI Taxonomy" id="313606"/>
    <lineage>
        <taxon>Bacteria</taxon>
        <taxon>Pseudomonadati</taxon>
        <taxon>Bacteroidota</taxon>
        <taxon>Cytophagia</taxon>
        <taxon>Cytophagales</taxon>
        <taxon>Microscillaceae</taxon>
        <taxon>Microscilla</taxon>
    </lineage>
</organism>
<feature type="transmembrane region" description="Helical" evidence="8">
    <location>
        <begin position="114"/>
        <end position="140"/>
    </location>
</feature>
<evidence type="ECO:0000256" key="7">
    <source>
        <dbReference type="ARBA" id="ARBA00023180"/>
    </source>
</evidence>
<dbReference type="InterPro" id="IPR001991">
    <property type="entry name" value="Na-dicarboxylate_symporter"/>
</dbReference>
<evidence type="ECO:0000256" key="2">
    <source>
        <dbReference type="ARBA" id="ARBA00022448"/>
    </source>
</evidence>
<dbReference type="SUPFAM" id="SSF118215">
    <property type="entry name" value="Proton glutamate symport protein"/>
    <property type="match status" value="1"/>
</dbReference>
<feature type="transmembrane region" description="Helical" evidence="8">
    <location>
        <begin position="213"/>
        <end position="232"/>
    </location>
</feature>
<feature type="transmembrane region" description="Helical" evidence="8">
    <location>
        <begin position="401"/>
        <end position="423"/>
    </location>
</feature>
<dbReference type="eggNOG" id="COG1301">
    <property type="taxonomic scope" value="Bacteria"/>
</dbReference>
<dbReference type="PANTHER" id="PTHR11958:SF63">
    <property type="entry name" value="AMINO ACID TRANSPORTER"/>
    <property type="match status" value="1"/>
</dbReference>
<evidence type="ECO:0000313" key="10">
    <source>
        <dbReference type="Proteomes" id="UP000004095"/>
    </source>
</evidence>
<dbReference type="GO" id="GO:0015293">
    <property type="term" value="F:symporter activity"/>
    <property type="evidence" value="ECO:0007669"/>
    <property type="project" value="UniProtKB-KW"/>
</dbReference>
<reference evidence="9 10" key="1">
    <citation type="submission" date="2007-01" db="EMBL/GenBank/DDBJ databases">
        <authorList>
            <person name="Haygood M."/>
            <person name="Podell S."/>
            <person name="Anderson C."/>
            <person name="Hopkinson B."/>
            <person name="Roe K."/>
            <person name="Barbeau K."/>
            <person name="Gaasterland T."/>
            <person name="Ferriera S."/>
            <person name="Johnson J."/>
            <person name="Kravitz S."/>
            <person name="Beeson K."/>
            <person name="Sutton G."/>
            <person name="Rogers Y.-H."/>
            <person name="Friedman R."/>
            <person name="Frazier M."/>
            <person name="Venter J.C."/>
        </authorList>
    </citation>
    <scope>NUCLEOTIDE SEQUENCE [LARGE SCALE GENOMIC DNA]</scope>
    <source>
        <strain evidence="9 10">ATCC 23134</strain>
    </source>
</reference>
<evidence type="ECO:0000256" key="8">
    <source>
        <dbReference type="SAM" id="Phobius"/>
    </source>
</evidence>
<keyword evidence="4" id="KW-0769">Symport</keyword>
<dbReference type="GO" id="GO:0016020">
    <property type="term" value="C:membrane"/>
    <property type="evidence" value="ECO:0007669"/>
    <property type="project" value="UniProtKB-SubCell"/>
</dbReference>
<keyword evidence="2" id="KW-0813">Transport</keyword>
<feature type="transmembrane region" description="Helical" evidence="8">
    <location>
        <begin position="253"/>
        <end position="274"/>
    </location>
</feature>
<keyword evidence="7" id="KW-0325">Glycoprotein</keyword>
<keyword evidence="3 8" id="KW-0812">Transmembrane</keyword>
<dbReference type="InterPro" id="IPR018107">
    <property type="entry name" value="Na-dicarboxylate_symporter_CS"/>
</dbReference>
<evidence type="ECO:0000256" key="4">
    <source>
        <dbReference type="ARBA" id="ARBA00022847"/>
    </source>
</evidence>
<evidence type="ECO:0000256" key="5">
    <source>
        <dbReference type="ARBA" id="ARBA00022989"/>
    </source>
</evidence>
<dbReference type="Gene3D" id="1.10.3860.10">
    <property type="entry name" value="Sodium:dicarboxylate symporter"/>
    <property type="match status" value="1"/>
</dbReference>
<comment type="caution">
    <text evidence="9">The sequence shown here is derived from an EMBL/GenBank/DDBJ whole genome shotgun (WGS) entry which is preliminary data.</text>
</comment>
<keyword evidence="6 8" id="KW-0472">Membrane</keyword>
<gene>
    <name evidence="9" type="ORF">M23134_03401</name>
</gene>
<dbReference type="AlphaFoldDB" id="A1ZMV9"/>
<evidence type="ECO:0000256" key="6">
    <source>
        <dbReference type="ARBA" id="ARBA00023136"/>
    </source>
</evidence>
<keyword evidence="5 8" id="KW-1133">Transmembrane helix</keyword>
<sequence>MKKIALHWQILIALALGVVVGLQLTPTYEVTKESVSKLQSVQVFDKASKKKQHIETDIIENLKKLEGKDYHNDKAFEEALKSAIGDENVKKYRKTILKETEFQPVTYVSWMGDIFLRALKMVIVPLILSSIITGITNIGSGENLGRLGGKTLLYYLSTSVLAITTGLFFVNLIRPGVGAPTSSAGAVEGLDDARGSFGDTLINMIPTNVFESLSTGKMLSIIFFAIMFGYFITQIQQNYKDLLNDFFNAVFEVMMKITMFIIKFTPLGVLGLVANTIAEQAGDSQALGQMAGSLGWYMLTVILGLGTHFFIILPLIVKFIGKANPFAHLRNMTNPLLTAFSTSSSSATLPLSMETVEHKSGVSNKITSFTLPLGATINMDGTALYECVAAMFIAQAYGIELSIMQQIVVVMTALLASIGAAGIPMAGLVMISVILSAVGLPLEGLGMILAVDRILDMLRTTTNVWSDSCGAVIIGKSEGEELKV</sequence>
<dbReference type="GO" id="GO:1902475">
    <property type="term" value="P:L-alpha-amino acid transmembrane transport"/>
    <property type="evidence" value="ECO:0007669"/>
    <property type="project" value="UniProtKB-ARBA"/>
</dbReference>
<name>A1ZMV9_MICM2</name>
<dbReference type="OrthoDB" id="9768885at2"/>
<evidence type="ECO:0000256" key="1">
    <source>
        <dbReference type="ARBA" id="ARBA00004141"/>
    </source>
</evidence>
<dbReference type="Pfam" id="PF00375">
    <property type="entry name" value="SDF"/>
    <property type="match status" value="1"/>
</dbReference>
<dbReference type="InterPro" id="IPR036458">
    <property type="entry name" value="Na:dicarbo_symporter_sf"/>
</dbReference>
<dbReference type="PANTHER" id="PTHR11958">
    <property type="entry name" value="SODIUM/DICARBOXYLATE SYMPORTER-RELATED"/>
    <property type="match status" value="1"/>
</dbReference>
<dbReference type="EMBL" id="AAWS01000017">
    <property type="protein sequence ID" value="EAY28140.1"/>
    <property type="molecule type" value="Genomic_DNA"/>
</dbReference>
<accession>A1ZMV9</accession>
<feature type="transmembrane region" description="Helical" evidence="8">
    <location>
        <begin position="429"/>
        <end position="451"/>
    </location>
</feature>